<dbReference type="EMBL" id="JZDQ02000002">
    <property type="protein sequence ID" value="OIJ28457.1"/>
    <property type="molecule type" value="Genomic_DNA"/>
</dbReference>
<dbReference type="AlphaFoldDB" id="A0A1J4NDA0"/>
<evidence type="ECO:0008006" key="4">
    <source>
        <dbReference type="Google" id="ProtNLM"/>
    </source>
</evidence>
<evidence type="ECO:0000313" key="2">
    <source>
        <dbReference type="EMBL" id="OIJ28457.1"/>
    </source>
</evidence>
<sequence>MRLLIGTLLFCLGSALIPVMNAEAYLSVVAQNSDWWPALLGFVAGLGQTGGKVIWYYAGRGSTRVPWIRKKLESPKWQASYDRWYARASDRPALATALLAASGLSGFPPLAVMAVLFGALRFNLPLFTLTVLVSRALRFWAILEAASLAWRFL</sequence>
<dbReference type="RefSeq" id="WP_045547427.1">
    <property type="nucleotide sequence ID" value="NZ_JZDQ02000002.1"/>
</dbReference>
<keyword evidence="1" id="KW-1133">Transmembrane helix</keyword>
<dbReference type="OrthoDB" id="3700600at2"/>
<feature type="transmembrane region" description="Helical" evidence="1">
    <location>
        <begin position="93"/>
        <end position="120"/>
    </location>
</feature>
<comment type="caution">
    <text evidence="2">The sequence shown here is derived from an EMBL/GenBank/DDBJ whole genome shotgun (WGS) entry which is preliminary data.</text>
</comment>
<evidence type="ECO:0000256" key="1">
    <source>
        <dbReference type="SAM" id="Phobius"/>
    </source>
</evidence>
<feature type="transmembrane region" description="Helical" evidence="1">
    <location>
        <begin position="38"/>
        <end position="58"/>
    </location>
</feature>
<keyword evidence="1" id="KW-0812">Transmembrane</keyword>
<organism evidence="2 3">
    <name type="scientific">Nocardioides luteus</name>
    <dbReference type="NCBI Taxonomy" id="1844"/>
    <lineage>
        <taxon>Bacteria</taxon>
        <taxon>Bacillati</taxon>
        <taxon>Actinomycetota</taxon>
        <taxon>Actinomycetes</taxon>
        <taxon>Propionibacteriales</taxon>
        <taxon>Nocardioidaceae</taxon>
        <taxon>Nocardioides</taxon>
    </lineage>
</organism>
<accession>A0A1J4NDA0</accession>
<dbReference type="STRING" id="1844.UG56_001335"/>
<reference evidence="2" key="1">
    <citation type="submission" date="2016-10" db="EMBL/GenBank/DDBJ databases">
        <title>Draft Genome Sequence of Nocardioides luteus Strain BAFB, an Alkane-Degrading Bacterium Isolated from JP-7 Polluted Soil.</title>
        <authorList>
            <person name="Brown L."/>
            <person name="Ruiz O.N."/>
            <person name="Gunasekera T."/>
        </authorList>
    </citation>
    <scope>NUCLEOTIDE SEQUENCE [LARGE SCALE GENOMIC DNA]</scope>
    <source>
        <strain evidence="2">BAFB</strain>
    </source>
</reference>
<name>A0A1J4NDA0_9ACTN</name>
<gene>
    <name evidence="2" type="ORF">UG56_001335</name>
</gene>
<keyword evidence="3" id="KW-1185">Reference proteome</keyword>
<evidence type="ECO:0000313" key="3">
    <source>
        <dbReference type="Proteomes" id="UP000033772"/>
    </source>
</evidence>
<dbReference type="Proteomes" id="UP000033772">
    <property type="component" value="Unassembled WGS sequence"/>
</dbReference>
<keyword evidence="1" id="KW-0472">Membrane</keyword>
<protein>
    <recommendedName>
        <fullName evidence="4">DedA family protein</fullName>
    </recommendedName>
</protein>
<proteinExistence type="predicted"/>